<feature type="domain" description="Exportin-7/Ran-binding protein 17 TPR repeats" evidence="8">
    <location>
        <begin position="279"/>
        <end position="390"/>
    </location>
</feature>
<evidence type="ECO:0000259" key="8">
    <source>
        <dbReference type="Pfam" id="PF25795"/>
    </source>
</evidence>
<dbReference type="PANTHER" id="PTHR12596:SF2">
    <property type="entry name" value="EXPORTIN-7 ISOFORM X1"/>
    <property type="match status" value="1"/>
</dbReference>
<evidence type="ECO:0000313" key="9">
    <source>
        <dbReference type="EMBL" id="MPC18238.1"/>
    </source>
</evidence>
<dbReference type="GO" id="GO:0005049">
    <property type="term" value="F:nuclear export signal receptor activity"/>
    <property type="evidence" value="ECO:0007669"/>
    <property type="project" value="InterPro"/>
</dbReference>
<gene>
    <name evidence="9" type="primary">XPO7_0</name>
    <name evidence="9" type="ORF">E2C01_011118</name>
</gene>
<dbReference type="PANTHER" id="PTHR12596">
    <property type="entry name" value="EXPORTIN 4,7-RELATED"/>
    <property type="match status" value="1"/>
</dbReference>
<comment type="subcellular location">
    <subcellularLocation>
        <location evidence="2">Cytoplasm</location>
    </subcellularLocation>
    <subcellularLocation>
        <location evidence="1">Nucleus</location>
    </subcellularLocation>
</comment>
<evidence type="ECO:0000313" key="10">
    <source>
        <dbReference type="Proteomes" id="UP000324222"/>
    </source>
</evidence>
<evidence type="ECO:0000256" key="5">
    <source>
        <dbReference type="ARBA" id="ARBA00022490"/>
    </source>
</evidence>
<evidence type="ECO:0000256" key="2">
    <source>
        <dbReference type="ARBA" id="ARBA00004496"/>
    </source>
</evidence>
<dbReference type="OrthoDB" id="244158at2759"/>
<evidence type="ECO:0000256" key="7">
    <source>
        <dbReference type="ARBA" id="ARBA00023242"/>
    </source>
</evidence>
<name>A0A5B7DA66_PORTR</name>
<evidence type="ECO:0000256" key="6">
    <source>
        <dbReference type="ARBA" id="ARBA00022927"/>
    </source>
</evidence>
<keyword evidence="6" id="KW-0653">Protein transport</keyword>
<accession>A0A5B7DA66</accession>
<comment type="caution">
    <text evidence="9">The sequence shown here is derived from an EMBL/GenBank/DDBJ whole genome shotgun (WGS) entry which is preliminary data.</text>
</comment>
<dbReference type="Proteomes" id="UP000324222">
    <property type="component" value="Unassembled WGS sequence"/>
</dbReference>
<keyword evidence="4" id="KW-0813">Transport</keyword>
<reference evidence="9 10" key="1">
    <citation type="submission" date="2019-05" db="EMBL/GenBank/DDBJ databases">
        <title>Another draft genome of Portunus trituberculatus and its Hox gene families provides insights of decapod evolution.</title>
        <authorList>
            <person name="Jeong J.-H."/>
            <person name="Song I."/>
            <person name="Kim S."/>
            <person name="Choi T."/>
            <person name="Kim D."/>
            <person name="Ryu S."/>
            <person name="Kim W."/>
        </authorList>
    </citation>
    <scope>NUCLEOTIDE SEQUENCE [LARGE SCALE GENOMIC DNA]</scope>
    <source>
        <tissue evidence="9">Muscle</tissue>
    </source>
</reference>
<comment type="similarity">
    <text evidence="3">Belongs to the exportin family.</text>
</comment>
<evidence type="ECO:0000256" key="1">
    <source>
        <dbReference type="ARBA" id="ARBA00004123"/>
    </source>
</evidence>
<dbReference type="AlphaFoldDB" id="A0A5B7DA66"/>
<dbReference type="InterPro" id="IPR057947">
    <property type="entry name" value="TPR_XPO7/RBP17"/>
</dbReference>
<evidence type="ECO:0000256" key="3">
    <source>
        <dbReference type="ARBA" id="ARBA00009466"/>
    </source>
</evidence>
<keyword evidence="5" id="KW-0963">Cytoplasm</keyword>
<keyword evidence="7" id="KW-0539">Nucleus</keyword>
<sequence length="778" mass="89003">MGVQLISQLIAEINEVSKPFAKKFLNKRSKTIQPFRDIRLFSIFQLSCTLLRTALGNVQTLSFADERVHALMTRVLQLAQRCLIFNSRETASDESGDEMVIVKIPTSWRPAFLDMSTVQLFFDLYAHLPATLSSMTLTCLVQLASVRRDIFSINEERVRFLSQLTNGVRNMLKNPQDLSHPSNYHQFCRLVLRLKRNYQIDELVSVEDYSDAIQLIAQFTKDFAHKWQSASKSICCLLSFWHNMVYCSHFMLSKRPHLLEIYTHEIVKVYISFYLESASVVQHEGLEDPLDDVSVIQPQLQMLLSIGRYEYSRTYELLVQVFGQTAQHYQQVITAHLNHEFQQHSMEDIAVLEGQLTWLVYMIISAIDRRSLSASSDDADAMDGDLVCSIVNLKHWSHCEQLLHKTLRLMLDITVGHEQAMKLARLDAVQVMLNNHTSEQFPFLAIGEPVQVMRHRTSFYTCLGRLLILDLGEDEEKFIQFMIPITSALDNVKQLLAQADTPMFRAEEAKKELIGLARDLRGLAHGLDSPISCMMFFYWIYPTCTAIMIQSMEIWHHDPQVTTPVLKLFAEIIHRSSKLQFHASSSNGILLFQEASKILSTYGSGVLAQSDSIPKDQIYPMRLKGISICFSMLKLALYQDIWSGGRLRQFGGDMLATAFCTFANLLPCIPLSDLQVGEMDTMNLENDTLVKLVQEQPSILHQILTTTLEICMSEEFTFTELISQPLLPLILLNREYFGQLRKPIISRYTPERQAAVARWLDGLMEGIEPNLLSSNRCK</sequence>
<proteinExistence type="inferred from homology"/>
<dbReference type="Pfam" id="PF25795">
    <property type="entry name" value="TPR_XPO7"/>
    <property type="match status" value="1"/>
</dbReference>
<evidence type="ECO:0000256" key="4">
    <source>
        <dbReference type="ARBA" id="ARBA00022448"/>
    </source>
</evidence>
<organism evidence="9 10">
    <name type="scientific">Portunus trituberculatus</name>
    <name type="common">Swimming crab</name>
    <name type="synonym">Neptunus trituberculatus</name>
    <dbReference type="NCBI Taxonomy" id="210409"/>
    <lineage>
        <taxon>Eukaryota</taxon>
        <taxon>Metazoa</taxon>
        <taxon>Ecdysozoa</taxon>
        <taxon>Arthropoda</taxon>
        <taxon>Crustacea</taxon>
        <taxon>Multicrustacea</taxon>
        <taxon>Malacostraca</taxon>
        <taxon>Eumalacostraca</taxon>
        <taxon>Eucarida</taxon>
        <taxon>Decapoda</taxon>
        <taxon>Pleocyemata</taxon>
        <taxon>Brachyura</taxon>
        <taxon>Eubrachyura</taxon>
        <taxon>Portunoidea</taxon>
        <taxon>Portunidae</taxon>
        <taxon>Portuninae</taxon>
        <taxon>Portunus</taxon>
    </lineage>
</organism>
<dbReference type="GO" id="GO:0006611">
    <property type="term" value="P:protein export from nucleus"/>
    <property type="evidence" value="ECO:0007669"/>
    <property type="project" value="TreeGrafter"/>
</dbReference>
<dbReference type="EMBL" id="VSRR010000661">
    <property type="protein sequence ID" value="MPC18238.1"/>
    <property type="molecule type" value="Genomic_DNA"/>
</dbReference>
<dbReference type="GO" id="GO:0005643">
    <property type="term" value="C:nuclear pore"/>
    <property type="evidence" value="ECO:0007669"/>
    <property type="project" value="TreeGrafter"/>
</dbReference>
<dbReference type="GO" id="GO:0005737">
    <property type="term" value="C:cytoplasm"/>
    <property type="evidence" value="ECO:0007669"/>
    <property type="project" value="UniProtKB-SubCell"/>
</dbReference>
<keyword evidence="10" id="KW-1185">Reference proteome</keyword>
<protein>
    <submittedName>
        <fullName evidence="9">Exportin-7</fullName>
    </submittedName>
</protein>
<dbReference type="InterPro" id="IPR044189">
    <property type="entry name" value="XPO4/7-like"/>
</dbReference>